<name>A0A8H6K6A5_9PEZI</name>
<evidence type="ECO:0000313" key="4">
    <source>
        <dbReference type="Proteomes" id="UP000639643"/>
    </source>
</evidence>
<keyword evidence="2" id="KW-1133">Transmembrane helix</keyword>
<gene>
    <name evidence="3" type="ORF">CMUS01_09981</name>
</gene>
<evidence type="ECO:0000313" key="3">
    <source>
        <dbReference type="EMBL" id="KAF6825026.1"/>
    </source>
</evidence>
<organism evidence="3 4">
    <name type="scientific">Colletotrichum musicola</name>
    <dbReference type="NCBI Taxonomy" id="2175873"/>
    <lineage>
        <taxon>Eukaryota</taxon>
        <taxon>Fungi</taxon>
        <taxon>Dikarya</taxon>
        <taxon>Ascomycota</taxon>
        <taxon>Pezizomycotina</taxon>
        <taxon>Sordariomycetes</taxon>
        <taxon>Hypocreomycetidae</taxon>
        <taxon>Glomerellales</taxon>
        <taxon>Glomerellaceae</taxon>
        <taxon>Colletotrichum</taxon>
        <taxon>Colletotrichum orchidearum species complex</taxon>
    </lineage>
</organism>
<sequence length="96" mass="10472">MALSGRVVAGVVVGSVLASLSLALLLWLAWRMHRRRERTGDLVEHGPDYGGTVTSSKTTNAAVDLQAVDEVDDPAPRGRDRTPRPVLATHYEHQDE</sequence>
<keyword evidence="2" id="KW-0472">Membrane</keyword>
<accession>A0A8H6K6A5</accession>
<evidence type="ECO:0000256" key="1">
    <source>
        <dbReference type="SAM" id="MobiDB-lite"/>
    </source>
</evidence>
<dbReference type="EMBL" id="WIGM01000444">
    <property type="protein sequence ID" value="KAF6825026.1"/>
    <property type="molecule type" value="Genomic_DNA"/>
</dbReference>
<reference evidence="3" key="1">
    <citation type="journal article" date="2020" name="Phytopathology">
        <title>Genome Sequence Resources of Colletotrichum truncatum, C. plurivorum, C. musicola, and C. sojae: Four Species Pathogenic to Soybean (Glycine max).</title>
        <authorList>
            <person name="Rogerio F."/>
            <person name="Boufleur T.R."/>
            <person name="Ciampi-Guillardi M."/>
            <person name="Sukno S.A."/>
            <person name="Thon M.R."/>
            <person name="Massola Junior N.S."/>
            <person name="Baroncelli R."/>
        </authorList>
    </citation>
    <scope>NUCLEOTIDE SEQUENCE</scope>
    <source>
        <strain evidence="3">LFN0074</strain>
    </source>
</reference>
<feature type="compositionally biased region" description="Polar residues" evidence="1">
    <location>
        <begin position="52"/>
        <end position="61"/>
    </location>
</feature>
<dbReference type="AlphaFoldDB" id="A0A8H6K6A5"/>
<proteinExistence type="predicted"/>
<dbReference type="Proteomes" id="UP000639643">
    <property type="component" value="Unassembled WGS sequence"/>
</dbReference>
<protein>
    <submittedName>
        <fullName evidence="3">Uncharacterized protein</fullName>
    </submittedName>
</protein>
<feature type="transmembrane region" description="Helical" evidence="2">
    <location>
        <begin position="6"/>
        <end position="30"/>
    </location>
</feature>
<comment type="caution">
    <text evidence="3">The sequence shown here is derived from an EMBL/GenBank/DDBJ whole genome shotgun (WGS) entry which is preliminary data.</text>
</comment>
<keyword evidence="4" id="KW-1185">Reference proteome</keyword>
<evidence type="ECO:0000256" key="2">
    <source>
        <dbReference type="SAM" id="Phobius"/>
    </source>
</evidence>
<keyword evidence="2" id="KW-0812">Transmembrane</keyword>
<feature type="region of interest" description="Disordered" evidence="1">
    <location>
        <begin position="41"/>
        <end position="96"/>
    </location>
</feature>
<feature type="compositionally biased region" description="Basic and acidic residues" evidence="1">
    <location>
        <begin position="74"/>
        <end position="83"/>
    </location>
</feature>